<feature type="region of interest" description="Disordered" evidence="1">
    <location>
        <begin position="1"/>
        <end position="28"/>
    </location>
</feature>
<dbReference type="Proteomes" id="UP001056012">
    <property type="component" value="Chromosome 7"/>
</dbReference>
<dbReference type="VEuPathDB" id="FungiDB:yc1106_09068"/>
<dbReference type="OrthoDB" id="5411773at2759"/>
<dbReference type="EMBL" id="CP089280">
    <property type="protein sequence ID" value="USP81794.1"/>
    <property type="molecule type" value="Genomic_DNA"/>
</dbReference>
<feature type="compositionally biased region" description="Low complexity" evidence="1">
    <location>
        <begin position="7"/>
        <end position="28"/>
    </location>
</feature>
<protein>
    <submittedName>
        <fullName evidence="2">Uncharacterized protein</fullName>
    </submittedName>
</protein>
<feature type="region of interest" description="Disordered" evidence="1">
    <location>
        <begin position="170"/>
        <end position="195"/>
    </location>
</feature>
<evidence type="ECO:0000256" key="1">
    <source>
        <dbReference type="SAM" id="MobiDB-lite"/>
    </source>
</evidence>
<keyword evidence="3" id="KW-1185">Reference proteome</keyword>
<evidence type="ECO:0000313" key="2">
    <source>
        <dbReference type="EMBL" id="USP81794.1"/>
    </source>
</evidence>
<dbReference type="AlphaFoldDB" id="A0A9Q8ZFN5"/>
<reference evidence="2" key="1">
    <citation type="submission" date="2021-12" db="EMBL/GenBank/DDBJ databases">
        <title>Curvularia clavata genome.</title>
        <authorList>
            <person name="Cao Y."/>
        </authorList>
    </citation>
    <scope>NUCLEOTIDE SEQUENCE</scope>
    <source>
        <strain evidence="2">Yc1106</strain>
    </source>
</reference>
<organism evidence="2 3">
    <name type="scientific">Curvularia clavata</name>
    <dbReference type="NCBI Taxonomy" id="95742"/>
    <lineage>
        <taxon>Eukaryota</taxon>
        <taxon>Fungi</taxon>
        <taxon>Dikarya</taxon>
        <taxon>Ascomycota</taxon>
        <taxon>Pezizomycotina</taxon>
        <taxon>Dothideomycetes</taxon>
        <taxon>Pleosporomycetidae</taxon>
        <taxon>Pleosporales</taxon>
        <taxon>Pleosporineae</taxon>
        <taxon>Pleosporaceae</taxon>
        <taxon>Curvularia</taxon>
    </lineage>
</organism>
<accession>A0A9Q8ZFN5</accession>
<feature type="region of interest" description="Disordered" evidence="1">
    <location>
        <begin position="344"/>
        <end position="365"/>
    </location>
</feature>
<proteinExistence type="predicted"/>
<feature type="compositionally biased region" description="Acidic residues" evidence="1">
    <location>
        <begin position="344"/>
        <end position="360"/>
    </location>
</feature>
<name>A0A9Q8ZFN5_CURCL</name>
<sequence length="610" mass="67248">MARLKTPASAPKAPHASSAAARASASSPAIKAIAARPRRAQRQPTKQVSYELANHAKAYLEAGQCMQHDATPKNCLTFTTDVSGYGLLCSLLAAGTSISTPARPYIGYLAPPAYIAFASSLVVDPKFTTKAQSRDAIKGADAALQYLQCVHTTIDDPAYTTIRKAFGFPEERNRRRGPGHRSGGSLSPEPGGDIERIAGDAANEKSLWYRADDFWHIIGWAFNCATVHKKRWDRWKLWLTNMLDFLEADWEVCVRQSKFDDTEQEVIFQESLLWRYIIGDESAPTNRVRRRRIVKAILATGTPESLREYPEIWDKEMTEPKRKKGDNERIGKVDFETGDIADYASDDEMQDASESSDSEGDGAPSVQDYQYVQNVHDAIEYLGGHDTIELRQRLIALLAQVALALPTSFTRLFDLCDTILEDFSQLPTLIFQVLLSTTKLPDIIQVAFNSNLLSPLISGKPPNYFAVTPTQEHLEKRLLPLKGTTQSYAANAKISLILEQLFMYMVKHNALEPTKTLRKAVVTGIEARKGVHGTGKGKKGNAQEEEQAKESIFACSERLLGLLEVLEMSAGMPPQMAQGKGRAGIASAFLSFGSASSLSPAPESETETDE</sequence>
<evidence type="ECO:0000313" key="3">
    <source>
        <dbReference type="Proteomes" id="UP001056012"/>
    </source>
</evidence>
<gene>
    <name evidence="2" type="ORF">yc1106_09068</name>
</gene>